<dbReference type="InterPro" id="IPR029068">
    <property type="entry name" value="Glyas_Bleomycin-R_OHBP_Dase"/>
</dbReference>
<protein>
    <recommendedName>
        <fullName evidence="1">Glyoxalase/fosfomycin resistance/dioxygenase domain-containing protein</fullName>
    </recommendedName>
</protein>
<dbReference type="Proteomes" id="UP000253083">
    <property type="component" value="Unassembled WGS sequence"/>
</dbReference>
<reference evidence="2 3" key="1">
    <citation type="submission" date="2018-06" db="EMBL/GenBank/DDBJ databases">
        <title>Genomic Encyclopedia of Type Strains, Phase IV (KMG-IV): sequencing the most valuable type-strain genomes for metagenomic binning, comparative biology and taxonomic classification.</title>
        <authorList>
            <person name="Goeker M."/>
        </authorList>
    </citation>
    <scope>NUCLEOTIDE SEQUENCE [LARGE SCALE GENOMIC DNA]</scope>
    <source>
        <strain evidence="2 3">DSM 24032</strain>
    </source>
</reference>
<feature type="domain" description="Glyoxalase/fosfomycin resistance/dioxygenase" evidence="1">
    <location>
        <begin position="8"/>
        <end position="109"/>
    </location>
</feature>
<dbReference type="OrthoDB" id="674527at2"/>
<dbReference type="EMBL" id="QNRT01000006">
    <property type="protein sequence ID" value="RBP48526.1"/>
    <property type="molecule type" value="Genomic_DNA"/>
</dbReference>
<dbReference type="SUPFAM" id="SSF54593">
    <property type="entry name" value="Glyoxalase/Bleomycin resistance protein/Dihydroxybiphenyl dioxygenase"/>
    <property type="match status" value="1"/>
</dbReference>
<comment type="caution">
    <text evidence="2">The sequence shown here is derived from an EMBL/GenBank/DDBJ whole genome shotgun (WGS) entry which is preliminary data.</text>
</comment>
<sequence length="115" mass="12753">MQIKELRVFIPCDDFDVSLAFYKALGFEADEANADLAILIGGGSTFFLMRNAQHQSVKELSLQLVVADLDEALTTIAGIDEGNLKYTPITHEPWGRVIYLTGPSGELWHVTELQI</sequence>
<evidence type="ECO:0000259" key="1">
    <source>
        <dbReference type="Pfam" id="PF00903"/>
    </source>
</evidence>
<organism evidence="2 3">
    <name type="scientific">Arenicella xantha</name>
    <dbReference type="NCBI Taxonomy" id="644221"/>
    <lineage>
        <taxon>Bacteria</taxon>
        <taxon>Pseudomonadati</taxon>
        <taxon>Pseudomonadota</taxon>
        <taxon>Gammaproteobacteria</taxon>
        <taxon>Arenicellales</taxon>
        <taxon>Arenicellaceae</taxon>
        <taxon>Arenicella</taxon>
    </lineage>
</organism>
<proteinExistence type="predicted"/>
<name>A0A395JGD0_9GAMM</name>
<evidence type="ECO:0000313" key="3">
    <source>
        <dbReference type="Proteomes" id="UP000253083"/>
    </source>
</evidence>
<dbReference type="Gene3D" id="3.10.180.10">
    <property type="entry name" value="2,3-Dihydroxybiphenyl 1,2-Dioxygenase, domain 1"/>
    <property type="match status" value="1"/>
</dbReference>
<keyword evidence="3" id="KW-1185">Reference proteome</keyword>
<dbReference type="InParanoid" id="A0A395JGD0"/>
<gene>
    <name evidence="2" type="ORF">DFR28_10611</name>
</gene>
<dbReference type="AlphaFoldDB" id="A0A395JGD0"/>
<dbReference type="InterPro" id="IPR004360">
    <property type="entry name" value="Glyas_Fos-R_dOase_dom"/>
</dbReference>
<accession>A0A395JGD0</accession>
<evidence type="ECO:0000313" key="2">
    <source>
        <dbReference type="EMBL" id="RBP48526.1"/>
    </source>
</evidence>
<dbReference type="RefSeq" id="WP_113955561.1">
    <property type="nucleotide sequence ID" value="NZ_QNRT01000006.1"/>
</dbReference>
<dbReference type="Pfam" id="PF00903">
    <property type="entry name" value="Glyoxalase"/>
    <property type="match status" value="1"/>
</dbReference>